<dbReference type="PANTHER" id="PTHR34009:SF2">
    <property type="entry name" value="PROTEIN STAR"/>
    <property type="match status" value="1"/>
</dbReference>
<dbReference type="GO" id="GO:0008168">
    <property type="term" value="F:methyltransferase activity"/>
    <property type="evidence" value="ECO:0007669"/>
    <property type="project" value="UniProtKB-KW"/>
</dbReference>
<dbReference type="RefSeq" id="WP_123641774.1">
    <property type="nucleotide sequence ID" value="NZ_ML119083.1"/>
</dbReference>
<dbReference type="OrthoDB" id="938855at2"/>
<gene>
    <name evidence="2" type="ORF">EAT49_08030</name>
</gene>
<comment type="caution">
    <text evidence="2">The sequence shown here is derived from an EMBL/GenBank/DDBJ whole genome shotgun (WGS) entry which is preliminary data.</text>
</comment>
<dbReference type="GO" id="GO:0006888">
    <property type="term" value="P:endoplasmic reticulum to Golgi vesicle-mediated transport"/>
    <property type="evidence" value="ECO:0007669"/>
    <property type="project" value="TreeGrafter"/>
</dbReference>
<keyword evidence="3" id="KW-1185">Reference proteome</keyword>
<sequence length="255" mass="28598">MTPAERVAAARRELSLARAELQEVLRRDRTRRRGAAMRQLHEIDRMLRPDDPWRSQAGQDRVVDRLLGCKSGGVFVDVGGYDGVTGSNTLFFEETRGWTGVLVEPVPAMLDRARVRRRCPCLGVAVATREGEAEFIEVTRGYTQMSGLAGTYDPALLERVRSDPRHREDVRRVPTRTLSSILTGEGVPDPDYLSLDIEGGEVAVLEEFPFEKHRITAWSIENNTADPRIPEIMRANGYDLVEFCGPDDIYLKSGV</sequence>
<dbReference type="GO" id="GO:0016197">
    <property type="term" value="P:endosomal transport"/>
    <property type="evidence" value="ECO:0007669"/>
    <property type="project" value="TreeGrafter"/>
</dbReference>
<dbReference type="PANTHER" id="PTHR34009">
    <property type="entry name" value="PROTEIN STAR"/>
    <property type="match status" value="1"/>
</dbReference>
<dbReference type="SUPFAM" id="SSF53335">
    <property type="entry name" value="S-adenosyl-L-methionine-dependent methyltransferases"/>
    <property type="match status" value="1"/>
</dbReference>
<feature type="domain" description="Methyltransferase FkbM" evidence="1">
    <location>
        <begin position="77"/>
        <end position="239"/>
    </location>
</feature>
<keyword evidence="2" id="KW-0808">Transferase</keyword>
<dbReference type="GO" id="GO:0032259">
    <property type="term" value="P:methylation"/>
    <property type="evidence" value="ECO:0007669"/>
    <property type="project" value="UniProtKB-KW"/>
</dbReference>
<name>A0A3N2R7C7_9RHOB</name>
<proteinExistence type="predicted"/>
<evidence type="ECO:0000313" key="3">
    <source>
        <dbReference type="Proteomes" id="UP000268016"/>
    </source>
</evidence>
<dbReference type="GO" id="GO:0005886">
    <property type="term" value="C:plasma membrane"/>
    <property type="evidence" value="ECO:0007669"/>
    <property type="project" value="TreeGrafter"/>
</dbReference>
<protein>
    <submittedName>
        <fullName evidence="2">FkbM family methyltransferase</fullName>
    </submittedName>
</protein>
<dbReference type="InterPro" id="IPR006342">
    <property type="entry name" value="FkbM_mtfrase"/>
</dbReference>
<accession>A0A3N2R7C7</accession>
<dbReference type="Gene3D" id="3.40.50.150">
    <property type="entry name" value="Vaccinia Virus protein VP39"/>
    <property type="match status" value="1"/>
</dbReference>
<dbReference type="AlphaFoldDB" id="A0A3N2R7C7"/>
<dbReference type="InterPro" id="IPR053202">
    <property type="entry name" value="EGF_Rcpt_Signaling_Reg"/>
</dbReference>
<dbReference type="GO" id="GO:0005737">
    <property type="term" value="C:cytoplasm"/>
    <property type="evidence" value="ECO:0007669"/>
    <property type="project" value="GOC"/>
</dbReference>
<dbReference type="Proteomes" id="UP000268016">
    <property type="component" value="Unassembled WGS sequence"/>
</dbReference>
<keyword evidence="2" id="KW-0489">Methyltransferase</keyword>
<dbReference type="Pfam" id="PF05050">
    <property type="entry name" value="Methyltransf_21"/>
    <property type="match status" value="1"/>
</dbReference>
<dbReference type="NCBIfam" id="TIGR01444">
    <property type="entry name" value="fkbM_fam"/>
    <property type="match status" value="1"/>
</dbReference>
<organism evidence="2 3">
    <name type="scientific">Histidinibacterium lentulum</name>
    <dbReference type="NCBI Taxonomy" id="2480588"/>
    <lineage>
        <taxon>Bacteria</taxon>
        <taxon>Pseudomonadati</taxon>
        <taxon>Pseudomonadota</taxon>
        <taxon>Alphaproteobacteria</taxon>
        <taxon>Rhodobacterales</taxon>
        <taxon>Paracoccaceae</taxon>
        <taxon>Histidinibacterium</taxon>
    </lineage>
</organism>
<dbReference type="EMBL" id="RDRB01000003">
    <property type="protein sequence ID" value="ROU03226.1"/>
    <property type="molecule type" value="Genomic_DNA"/>
</dbReference>
<evidence type="ECO:0000313" key="2">
    <source>
        <dbReference type="EMBL" id="ROU03226.1"/>
    </source>
</evidence>
<reference evidence="2 3" key="1">
    <citation type="submission" date="2018-10" db="EMBL/GenBank/DDBJ databases">
        <title>Histidinibacterium lentulum gen. nov., sp. nov., a marine bacterium from the culture broth of Picochlorum sp. 122.</title>
        <authorList>
            <person name="Wang G."/>
        </authorList>
    </citation>
    <scope>NUCLEOTIDE SEQUENCE [LARGE SCALE GENOMIC DNA]</scope>
    <source>
        <strain evidence="2 3">B17</strain>
    </source>
</reference>
<evidence type="ECO:0000259" key="1">
    <source>
        <dbReference type="Pfam" id="PF05050"/>
    </source>
</evidence>
<dbReference type="InterPro" id="IPR029063">
    <property type="entry name" value="SAM-dependent_MTases_sf"/>
</dbReference>